<protein>
    <recommendedName>
        <fullName evidence="1">TniQ domain-containing protein</fullName>
    </recommendedName>
</protein>
<gene>
    <name evidence="2" type="ORF">PAND9192_01683</name>
</gene>
<evidence type="ECO:0000313" key="2">
    <source>
        <dbReference type="EMBL" id="SMY35015.1"/>
    </source>
</evidence>
<accession>A0A1Y6MEM4</accession>
<sequence length="392" mass="46094">MFLQRPEPHSDESLESFFIRVANNNGYEDTHRFLIVTKRYLQDENHDRFEAFPTDIKTINPYSSKNNHGSRVAALHKIALMTFNEQTEILSLAINRTSLIYSPSTTTLVRGSEVIPRSLLRKNTIPCCPKCLYEEGFGHYLWHFNGYNHCHKHNALLTYKCACGADYDYRIAGLNGLCRECDTYLNPNQQQPDSAENKTSAWLAGKTIEQLPDLPQSYRWGLIHWWTHLTQKEFDGASFIDFWHRWPESFHHLIQQKIEFNLEHSIIHHDNLKLKDLLGDLFFSCIRLPERNLKYNIVLNELLRFIDNNLWRDNGLLANLKMNALEVSIFLNCSREQIVLMVDQRFLKTSRKAKPNKPLSFTDYLFHLGDVYCLWLAEFQTDEFNRTFIISR</sequence>
<feature type="domain" description="TniQ" evidence="1">
    <location>
        <begin position="5"/>
        <end position="157"/>
    </location>
</feature>
<reference evidence="3" key="1">
    <citation type="submission" date="2017-06" db="EMBL/GenBank/DDBJ databases">
        <authorList>
            <person name="Rodrigo-Torres L."/>
            <person name="Arahal R.D."/>
            <person name="Lucena T."/>
        </authorList>
    </citation>
    <scope>NUCLEOTIDE SEQUENCE [LARGE SCALE GENOMIC DNA]</scope>
    <source>
        <strain evidence="3">CECT 9192</strain>
    </source>
</reference>
<organism evidence="2 3">
    <name type="scientific">Photobacterium andalusiense</name>
    <dbReference type="NCBI Taxonomy" id="2204296"/>
    <lineage>
        <taxon>Bacteria</taxon>
        <taxon>Pseudomonadati</taxon>
        <taxon>Pseudomonadota</taxon>
        <taxon>Gammaproteobacteria</taxon>
        <taxon>Vibrionales</taxon>
        <taxon>Vibrionaceae</taxon>
        <taxon>Photobacterium</taxon>
    </lineage>
</organism>
<dbReference type="AlphaFoldDB" id="A0A1Y6MEM4"/>
<dbReference type="Pfam" id="PF06527">
    <property type="entry name" value="TniQ"/>
    <property type="match status" value="1"/>
</dbReference>
<dbReference type="InterPro" id="IPR009492">
    <property type="entry name" value="TniQ"/>
</dbReference>
<evidence type="ECO:0000313" key="3">
    <source>
        <dbReference type="Proteomes" id="UP000195719"/>
    </source>
</evidence>
<dbReference type="EMBL" id="FYAJ01000002">
    <property type="protein sequence ID" value="SMY35015.1"/>
    <property type="molecule type" value="Genomic_DNA"/>
</dbReference>
<keyword evidence="3" id="KW-1185">Reference proteome</keyword>
<name>A0A1Y6MEM4_9GAMM</name>
<evidence type="ECO:0000259" key="1">
    <source>
        <dbReference type="Pfam" id="PF06527"/>
    </source>
</evidence>
<dbReference type="RefSeq" id="WP_087853378.1">
    <property type="nucleotide sequence ID" value="NZ_FYAJ01000002.1"/>
</dbReference>
<proteinExistence type="predicted"/>
<dbReference type="Proteomes" id="UP000195719">
    <property type="component" value="Unassembled WGS sequence"/>
</dbReference>